<keyword evidence="1" id="KW-0732">Signal</keyword>
<comment type="caution">
    <text evidence="2">The sequence shown here is derived from an EMBL/GenBank/DDBJ whole genome shotgun (WGS) entry which is preliminary data.</text>
</comment>
<organism evidence="2 3">
    <name type="scientific">Durusdinium trenchii</name>
    <dbReference type="NCBI Taxonomy" id="1381693"/>
    <lineage>
        <taxon>Eukaryota</taxon>
        <taxon>Sar</taxon>
        <taxon>Alveolata</taxon>
        <taxon>Dinophyceae</taxon>
        <taxon>Suessiales</taxon>
        <taxon>Symbiodiniaceae</taxon>
        <taxon>Durusdinium</taxon>
    </lineage>
</organism>
<proteinExistence type="predicted"/>
<feature type="chain" id="PRO_5047514869" evidence="1">
    <location>
        <begin position="27"/>
        <end position="606"/>
    </location>
</feature>
<protein>
    <submittedName>
        <fullName evidence="2">Uncharacterized protein</fullName>
    </submittedName>
</protein>
<gene>
    <name evidence="2" type="ORF">CCMP2556_LOCUS53661</name>
</gene>
<evidence type="ECO:0000313" key="3">
    <source>
        <dbReference type="Proteomes" id="UP001642484"/>
    </source>
</evidence>
<reference evidence="2 3" key="1">
    <citation type="submission" date="2024-02" db="EMBL/GenBank/DDBJ databases">
        <authorList>
            <person name="Chen Y."/>
            <person name="Shah S."/>
            <person name="Dougan E. K."/>
            <person name="Thang M."/>
            <person name="Chan C."/>
        </authorList>
    </citation>
    <scope>NUCLEOTIDE SEQUENCE [LARGE SCALE GENOMIC DNA]</scope>
</reference>
<evidence type="ECO:0000313" key="2">
    <source>
        <dbReference type="EMBL" id="CAK9115939.1"/>
    </source>
</evidence>
<dbReference type="Proteomes" id="UP001642484">
    <property type="component" value="Unassembled WGS sequence"/>
</dbReference>
<keyword evidence="3" id="KW-1185">Reference proteome</keyword>
<feature type="signal peptide" evidence="1">
    <location>
        <begin position="1"/>
        <end position="26"/>
    </location>
</feature>
<sequence length="606" mass="65276">MVALTLRPPWAALVLWAAWLLPCAQAGWELGAQGVSCTTVCSDAGGLTCSATGNQQLNSNFEFDYVFAELVTAGQIPAEYATCDSYQNLEEWLDAQPGTYFVDPNTLYVPPVCFQYSAASTCAGTNTAMRRICCCLSSPGADLSSECFVPTTTTSTATTETTTSITSITSSTTQTSTITTETTLTTSSTTSITATTTVVTTSATTTATSVTETTTSTSVTTLTATTSSTSMTTSSTTVTTETTLTGTSTSVTTTLTTQTSVTSSSVTTTSTSVTQSATSTSYTSTTTTVTSGAVTLISENVLAGENRIPVSDRTGFSEGDMIKIKRDVVKIENITEVGVRRLEGGRRLATVAYLEVTPPISQDYVAGDSISNLGPAENYVGSDPITFHGGQKYKFWLPNHQEFMLLETNEVKVFGTVFPGVKPDQQWFGNFRVVLSDQTPVVEVNVKRPTSNQTSGTRCASRRMESMDVFLGRSKSALREVQRRPMEFTAGESVRFAIDCRKQDRPLLASAKTEYIHVETPSIVFLIVAAHAGNEFPDDPRLQLKYMHLDLLILEMPRKHEFGGILPEIWDIKPRSPLVTAMLQPPEPVQVCEAKMPNCDASARRS</sequence>
<name>A0ABP0SUY7_9DINO</name>
<evidence type="ECO:0000256" key="1">
    <source>
        <dbReference type="SAM" id="SignalP"/>
    </source>
</evidence>
<dbReference type="EMBL" id="CAXAMN010028273">
    <property type="protein sequence ID" value="CAK9115939.1"/>
    <property type="molecule type" value="Genomic_DNA"/>
</dbReference>
<accession>A0ABP0SUY7</accession>